<keyword evidence="4" id="KW-1185">Reference proteome</keyword>
<dbReference type="AlphaFoldDB" id="A0A8T1N3K9"/>
<sequence length="385" mass="44038">MKETCIGCSKWAEDMYWTHFQTIHFSQFLHNGYERQLAIPKKFVDNLKKKLPESVVLKGPSGLTWNVGLTSNDDTLFFNHGWQEFVKDHSLEENDFLIFKYNGGSQFDVLVFDGENLCEKGATYFVRKSEHAEHDNGCLSKRKLGEASIDEGLNSKQLPQDQFVLGGILGAKILLLIKREVRSLLVMVILLATFDLMGTLLGKIYLIDKNISAVSDSDAELTPINKSGSYRQQYQSNRRPITQDEIKNALHLAQEASSDETFLVVMRPTHVYKRFFVSIPSDWMSKNLSKENQEIILRVEDNTWQTKYYFHQGRGYGGITGGWKQFAYDNNLEEFDVCLFKPAGHMNYSIILDVSIFRVVHELTPLTQLSSATATPKKRGRKKLI</sequence>
<feature type="domain" description="TF-B3" evidence="2">
    <location>
        <begin position="262"/>
        <end position="360"/>
    </location>
</feature>
<organism evidence="3 4">
    <name type="scientific">Carya illinoinensis</name>
    <name type="common">Pecan</name>
    <dbReference type="NCBI Taxonomy" id="32201"/>
    <lineage>
        <taxon>Eukaryota</taxon>
        <taxon>Viridiplantae</taxon>
        <taxon>Streptophyta</taxon>
        <taxon>Embryophyta</taxon>
        <taxon>Tracheophyta</taxon>
        <taxon>Spermatophyta</taxon>
        <taxon>Magnoliopsida</taxon>
        <taxon>eudicotyledons</taxon>
        <taxon>Gunneridae</taxon>
        <taxon>Pentapetalae</taxon>
        <taxon>rosids</taxon>
        <taxon>fabids</taxon>
        <taxon>Fagales</taxon>
        <taxon>Juglandaceae</taxon>
        <taxon>Carya</taxon>
    </lineage>
</organism>
<comment type="caution">
    <text evidence="3">The sequence shown here is derived from an EMBL/GenBank/DDBJ whole genome shotgun (WGS) entry which is preliminary data.</text>
</comment>
<dbReference type="GO" id="GO:0003677">
    <property type="term" value="F:DNA binding"/>
    <property type="evidence" value="ECO:0007669"/>
    <property type="project" value="InterPro"/>
</dbReference>
<dbReference type="EMBL" id="CM031824">
    <property type="protein sequence ID" value="KAG6624787.1"/>
    <property type="molecule type" value="Genomic_DNA"/>
</dbReference>
<dbReference type="PANTHER" id="PTHR31391">
    <property type="entry name" value="B3 DOMAIN-CONTAINING PROTEIN OS11G0197600-RELATED"/>
    <property type="match status" value="1"/>
</dbReference>
<dbReference type="Pfam" id="PF02362">
    <property type="entry name" value="B3"/>
    <property type="match status" value="2"/>
</dbReference>
<reference evidence="3" key="1">
    <citation type="submission" date="2020-12" db="EMBL/GenBank/DDBJ databases">
        <title>WGS assembly of Carya illinoinensis cv. Pawnee.</title>
        <authorList>
            <person name="Platts A."/>
            <person name="Shu S."/>
            <person name="Wright S."/>
            <person name="Barry K."/>
            <person name="Edger P."/>
            <person name="Pires J.C."/>
            <person name="Schmutz J."/>
        </authorList>
    </citation>
    <scope>NUCLEOTIDE SEQUENCE</scope>
    <source>
        <tissue evidence="3">Leaf</tissue>
    </source>
</reference>
<evidence type="ECO:0000259" key="2">
    <source>
        <dbReference type="PROSITE" id="PS50863"/>
    </source>
</evidence>
<dbReference type="PANTHER" id="PTHR31391:SF157">
    <property type="entry name" value="B3 DOMAIN-CONTAINING PROTEIN REM16"/>
    <property type="match status" value="1"/>
</dbReference>
<dbReference type="EMBL" id="CM031824">
    <property type="protein sequence ID" value="KAG6624785.1"/>
    <property type="molecule type" value="Genomic_DNA"/>
</dbReference>
<dbReference type="EMBL" id="CM031824">
    <property type="protein sequence ID" value="KAG6624786.1"/>
    <property type="molecule type" value="Genomic_DNA"/>
</dbReference>
<evidence type="ECO:0000313" key="4">
    <source>
        <dbReference type="Proteomes" id="UP000811609"/>
    </source>
</evidence>
<dbReference type="InterPro" id="IPR044837">
    <property type="entry name" value="REM16-like"/>
</dbReference>
<proteinExistence type="predicted"/>
<accession>A0A8T1N3K9</accession>
<keyword evidence="1" id="KW-0812">Transmembrane</keyword>
<keyword evidence="1" id="KW-0472">Membrane</keyword>
<dbReference type="CDD" id="cd10017">
    <property type="entry name" value="B3_DNA"/>
    <property type="match status" value="2"/>
</dbReference>
<dbReference type="SMART" id="SM01019">
    <property type="entry name" value="B3"/>
    <property type="match status" value="2"/>
</dbReference>
<feature type="domain" description="TF-B3" evidence="2">
    <location>
        <begin position="22"/>
        <end position="115"/>
    </location>
</feature>
<name>A0A8T1N3K9_CARIL</name>
<dbReference type="InterPro" id="IPR003340">
    <property type="entry name" value="B3_DNA-bd"/>
</dbReference>
<dbReference type="PROSITE" id="PS50863">
    <property type="entry name" value="B3"/>
    <property type="match status" value="2"/>
</dbReference>
<evidence type="ECO:0000313" key="3">
    <source>
        <dbReference type="EMBL" id="KAG6624785.1"/>
    </source>
</evidence>
<dbReference type="Proteomes" id="UP000811609">
    <property type="component" value="Chromosome 16"/>
</dbReference>
<protein>
    <recommendedName>
        <fullName evidence="2">TF-B3 domain-containing protein</fullName>
    </recommendedName>
</protein>
<feature type="transmembrane region" description="Helical" evidence="1">
    <location>
        <begin position="184"/>
        <end position="206"/>
    </location>
</feature>
<keyword evidence="1" id="KW-1133">Transmembrane helix</keyword>
<evidence type="ECO:0000256" key="1">
    <source>
        <dbReference type="SAM" id="Phobius"/>
    </source>
</evidence>
<gene>
    <name evidence="3" type="ORF">CIPAW_16G051600</name>
</gene>